<dbReference type="OrthoDB" id="9814970at2"/>
<dbReference type="PANTHER" id="PTHR10000">
    <property type="entry name" value="PHOSPHOSERINE PHOSPHATASE"/>
    <property type="match status" value="1"/>
</dbReference>
<dbReference type="Pfam" id="PF08282">
    <property type="entry name" value="Hydrolase_3"/>
    <property type="match status" value="1"/>
</dbReference>
<dbReference type="InterPro" id="IPR006379">
    <property type="entry name" value="HAD-SF_hydro_IIB"/>
</dbReference>
<dbReference type="AlphaFoldDB" id="A0A0X3AN32"/>
<evidence type="ECO:0008006" key="3">
    <source>
        <dbReference type="Google" id="ProtNLM"/>
    </source>
</evidence>
<dbReference type="SUPFAM" id="SSF56784">
    <property type="entry name" value="HAD-like"/>
    <property type="match status" value="1"/>
</dbReference>
<protein>
    <recommendedName>
        <fullName evidence="3">Cof subfamily of IIB subfamily of haloacid dehalogenase superfamily/HAD-superfamily hydrolase, subfamily IIB</fullName>
    </recommendedName>
</protein>
<dbReference type="GO" id="GO:0016791">
    <property type="term" value="F:phosphatase activity"/>
    <property type="evidence" value="ECO:0007669"/>
    <property type="project" value="TreeGrafter"/>
</dbReference>
<keyword evidence="2" id="KW-1185">Reference proteome</keyword>
<dbReference type="RefSeq" id="WP_055424990.1">
    <property type="nucleotide sequence ID" value="NZ_FCOR01000003.1"/>
</dbReference>
<dbReference type="PANTHER" id="PTHR10000:SF8">
    <property type="entry name" value="HAD SUPERFAMILY HYDROLASE-LIKE, TYPE 3"/>
    <property type="match status" value="1"/>
</dbReference>
<proteinExistence type="predicted"/>
<evidence type="ECO:0000313" key="1">
    <source>
        <dbReference type="EMBL" id="CVK15764.1"/>
    </source>
</evidence>
<dbReference type="GO" id="GO:0005829">
    <property type="term" value="C:cytosol"/>
    <property type="evidence" value="ECO:0007669"/>
    <property type="project" value="TreeGrafter"/>
</dbReference>
<accession>A0A0X3AN32</accession>
<dbReference type="EMBL" id="FCOR01000003">
    <property type="protein sequence ID" value="CVK15764.1"/>
    <property type="molecule type" value="Genomic_DNA"/>
</dbReference>
<dbReference type="Proteomes" id="UP000182761">
    <property type="component" value="Unassembled WGS sequence"/>
</dbReference>
<organism evidence="1 2">
    <name type="scientific">Apibacter mensalis</name>
    <dbReference type="NCBI Taxonomy" id="1586267"/>
    <lineage>
        <taxon>Bacteria</taxon>
        <taxon>Pseudomonadati</taxon>
        <taxon>Bacteroidota</taxon>
        <taxon>Flavobacteriia</taxon>
        <taxon>Flavobacteriales</taxon>
        <taxon>Weeksellaceae</taxon>
        <taxon>Apibacter</taxon>
    </lineage>
</organism>
<gene>
    <name evidence="1" type="ORF">Ga0061079_10374</name>
</gene>
<dbReference type="GO" id="GO:0000287">
    <property type="term" value="F:magnesium ion binding"/>
    <property type="evidence" value="ECO:0007669"/>
    <property type="project" value="TreeGrafter"/>
</dbReference>
<evidence type="ECO:0000313" key="2">
    <source>
        <dbReference type="Proteomes" id="UP000182761"/>
    </source>
</evidence>
<dbReference type="Gene3D" id="3.30.1240.10">
    <property type="match status" value="1"/>
</dbReference>
<dbReference type="InterPro" id="IPR023214">
    <property type="entry name" value="HAD_sf"/>
</dbReference>
<dbReference type="InterPro" id="IPR036412">
    <property type="entry name" value="HAD-like_sf"/>
</dbReference>
<dbReference type="Gene3D" id="3.40.50.1000">
    <property type="entry name" value="HAD superfamily/HAD-like"/>
    <property type="match status" value="1"/>
</dbReference>
<reference evidence="1 2" key="1">
    <citation type="submission" date="2016-01" db="EMBL/GenBank/DDBJ databases">
        <authorList>
            <person name="McClelland M."/>
            <person name="Jain A."/>
            <person name="Saraogi P."/>
            <person name="Mendelson R."/>
            <person name="Westerman R."/>
            <person name="SanMiguel P."/>
            <person name="Csonka L."/>
        </authorList>
    </citation>
    <scope>NUCLEOTIDE SEQUENCE [LARGE SCALE GENOMIC DNA]</scope>
    <source>
        <strain evidence="1 2">R-53146</strain>
    </source>
</reference>
<dbReference type="STRING" id="1586267.GCA_001418685_00596"/>
<sequence>MKNIFVSDIDGTLTASCNPFLDTYGIKALQRASKLGEVVLASGRPFQGIINMYSHKDLIIDYIVALNGAHILYKNKTLKTYPIPQDIVNYFLNVKHQYSNIWFYTKDTWYASSLETEVYRKEVKGVRHRALTLSDYKSQEVLKILVVGEKQIQDITCDFNNNLKGVHITASSGSYIEIFSSKINKYLALQEILKNTNGRIFSFGDSYNDLEMIGNSFYGCAVNNAELPLKKIANYISSYKYGRGVYDSLNHIEKKFFN</sequence>
<name>A0A0X3AN32_9FLAO</name>
<dbReference type="NCBIfam" id="TIGR01484">
    <property type="entry name" value="HAD-SF-IIB"/>
    <property type="match status" value="1"/>
</dbReference>